<dbReference type="Pfam" id="PF00035">
    <property type="entry name" value="dsrm"/>
    <property type="match status" value="1"/>
</dbReference>
<dbReference type="CDD" id="cd10845">
    <property type="entry name" value="DSRM_RNAse_III_family"/>
    <property type="match status" value="1"/>
</dbReference>
<dbReference type="PATRIC" id="fig|66712.6.peg.1391"/>
<dbReference type="PROSITE" id="PS00517">
    <property type="entry name" value="RNASE_3_1"/>
    <property type="match status" value="1"/>
</dbReference>
<keyword evidence="9" id="KW-0819">tRNA processing</keyword>
<reference evidence="12" key="1">
    <citation type="submission" date="2014-08" db="EMBL/GenBank/DDBJ databases">
        <authorList>
            <person name="Falentin Helene"/>
        </authorList>
    </citation>
    <scope>NUCLEOTIDE SEQUENCE</scope>
</reference>
<evidence type="ECO:0000256" key="4">
    <source>
        <dbReference type="ARBA" id="ARBA00022664"/>
    </source>
</evidence>
<evidence type="ECO:0000256" key="2">
    <source>
        <dbReference type="ARBA" id="ARBA00010183"/>
    </source>
</evidence>
<dbReference type="InterPro" id="IPR014720">
    <property type="entry name" value="dsRBD_dom"/>
</dbReference>
<evidence type="ECO:0000259" key="10">
    <source>
        <dbReference type="PROSITE" id="PS50137"/>
    </source>
</evidence>
<feature type="binding site" evidence="9">
    <location>
        <position position="123"/>
    </location>
    <ligand>
        <name>Mg(2+)</name>
        <dbReference type="ChEBI" id="CHEBI:18420"/>
    </ligand>
</feature>
<keyword evidence="5 9" id="KW-0540">Nuclease</keyword>
<feature type="binding site" evidence="9">
    <location>
        <position position="126"/>
    </location>
    <ligand>
        <name>Mg(2+)</name>
        <dbReference type="ChEBI" id="CHEBI:18420"/>
    </ligand>
</feature>
<dbReference type="PANTHER" id="PTHR11207:SF0">
    <property type="entry name" value="RIBONUCLEASE 3"/>
    <property type="match status" value="1"/>
</dbReference>
<dbReference type="Gene3D" id="3.30.160.20">
    <property type="match status" value="1"/>
</dbReference>
<keyword evidence="8 9" id="KW-0694">RNA-binding</keyword>
<evidence type="ECO:0000256" key="9">
    <source>
        <dbReference type="HAMAP-Rule" id="MF_00104"/>
    </source>
</evidence>
<dbReference type="Pfam" id="PF14622">
    <property type="entry name" value="Ribonucleas_3_3"/>
    <property type="match status" value="1"/>
</dbReference>
<dbReference type="KEGG" id="pfre:RM25_1366"/>
<dbReference type="GeneID" id="61221921"/>
<keyword evidence="7 9" id="KW-0378">Hydrolase</keyword>
<feature type="active site" evidence="9">
    <location>
        <position position="126"/>
    </location>
</feature>
<dbReference type="NCBIfam" id="TIGR02191">
    <property type="entry name" value="RNaseIII"/>
    <property type="match status" value="1"/>
</dbReference>
<keyword evidence="3 9" id="KW-0698">rRNA processing</keyword>
<dbReference type="SUPFAM" id="SSF69065">
    <property type="entry name" value="RNase III domain-like"/>
    <property type="match status" value="1"/>
</dbReference>
<keyword evidence="9" id="KW-0460">Magnesium</keyword>
<evidence type="ECO:0000313" key="12">
    <source>
        <dbReference type="EMBL" id="CEP27371.1"/>
    </source>
</evidence>
<evidence type="ECO:0000256" key="8">
    <source>
        <dbReference type="ARBA" id="ARBA00022884"/>
    </source>
</evidence>
<keyword evidence="4 9" id="KW-0507">mRNA processing</keyword>
<dbReference type="RefSeq" id="WP_013161313.1">
    <property type="nucleotide sequence ID" value="NZ_CP010341.1"/>
</dbReference>
<sequence length="240" mass="25997">MNSSESGSSRFAELIKELGVPLDAELLGLALTHRSYAYEHGQIPHNERLEFLGDSVLGINVTDYLYRHFPDYAEGRLAKLRAAVVSSVSLAEVARSLGIGQLVKLGHGELTTGGRDKTSILADTTEALIGAIYMTDPSGAAKFVHHIFDPLVDRAVKMGAGLDWKTSLQEIAAAMESDPPEYRISETGPDHDKRFTAVALVDGRTFDPGMGHNKKQAEQHAAENAFRVLDAEVNGAEQPD</sequence>
<dbReference type="GO" id="GO:0005737">
    <property type="term" value="C:cytoplasm"/>
    <property type="evidence" value="ECO:0007669"/>
    <property type="project" value="UniProtKB-SubCell"/>
</dbReference>
<dbReference type="GO" id="GO:0004525">
    <property type="term" value="F:ribonuclease III activity"/>
    <property type="evidence" value="ECO:0007669"/>
    <property type="project" value="UniProtKB-UniRule"/>
</dbReference>
<dbReference type="FunFam" id="1.10.1520.10:FF:000001">
    <property type="entry name" value="Ribonuclease 3"/>
    <property type="match status" value="1"/>
</dbReference>
<dbReference type="GO" id="GO:0003725">
    <property type="term" value="F:double-stranded RNA binding"/>
    <property type="evidence" value="ECO:0007669"/>
    <property type="project" value="TreeGrafter"/>
</dbReference>
<feature type="active site" evidence="9">
    <location>
        <position position="54"/>
    </location>
</feature>
<dbReference type="SMART" id="SM00535">
    <property type="entry name" value="RIBOc"/>
    <property type="match status" value="1"/>
</dbReference>
<dbReference type="InterPro" id="IPR011907">
    <property type="entry name" value="RNase_III"/>
</dbReference>
<feature type="domain" description="RNase III" evidence="11">
    <location>
        <begin position="11"/>
        <end position="137"/>
    </location>
</feature>
<dbReference type="EMBL" id="LM676436">
    <property type="protein sequence ID" value="CEP27371.1"/>
    <property type="molecule type" value="Genomic_DNA"/>
</dbReference>
<dbReference type="SUPFAM" id="SSF54768">
    <property type="entry name" value="dsRNA-binding domain-like"/>
    <property type="match status" value="1"/>
</dbReference>
<dbReference type="CDD" id="cd00593">
    <property type="entry name" value="RIBOc"/>
    <property type="match status" value="1"/>
</dbReference>
<dbReference type="Gene3D" id="1.10.1520.10">
    <property type="entry name" value="Ribonuclease III domain"/>
    <property type="match status" value="1"/>
</dbReference>
<name>A0A068VRI2_PROFF</name>
<keyword evidence="9" id="KW-0699">rRNA-binding</keyword>
<dbReference type="GO" id="GO:0019843">
    <property type="term" value="F:rRNA binding"/>
    <property type="evidence" value="ECO:0007669"/>
    <property type="project" value="UniProtKB-KW"/>
</dbReference>
<dbReference type="InterPro" id="IPR000999">
    <property type="entry name" value="RNase_III_dom"/>
</dbReference>
<comment type="function">
    <text evidence="9">Digests double-stranded RNA. Involved in the processing of primary rRNA transcript to yield the immediate precursors to the large and small rRNAs (23S and 16S). Processes some mRNAs, and tRNAs when they are encoded in the rRNA operon. Processes pre-crRNA and tracrRNA of type II CRISPR loci if present in the organism.</text>
</comment>
<evidence type="ECO:0000256" key="3">
    <source>
        <dbReference type="ARBA" id="ARBA00022552"/>
    </source>
</evidence>
<dbReference type="GO" id="GO:0008033">
    <property type="term" value="P:tRNA processing"/>
    <property type="evidence" value="ECO:0007669"/>
    <property type="project" value="UniProtKB-KW"/>
</dbReference>
<feature type="binding site" evidence="9">
    <location>
        <position position="50"/>
    </location>
    <ligand>
        <name>Mg(2+)</name>
        <dbReference type="ChEBI" id="CHEBI:18420"/>
    </ligand>
</feature>
<keyword evidence="9" id="KW-0479">Metal-binding</keyword>
<dbReference type="PROSITE" id="PS50137">
    <property type="entry name" value="DS_RBD"/>
    <property type="match status" value="1"/>
</dbReference>
<proteinExistence type="inferred from homology"/>
<evidence type="ECO:0000256" key="6">
    <source>
        <dbReference type="ARBA" id="ARBA00022759"/>
    </source>
</evidence>
<dbReference type="GO" id="GO:0010468">
    <property type="term" value="P:regulation of gene expression"/>
    <property type="evidence" value="ECO:0007669"/>
    <property type="project" value="TreeGrafter"/>
</dbReference>
<comment type="catalytic activity">
    <reaction evidence="1 9">
        <text>Endonucleolytic cleavage to 5'-phosphomonoester.</text>
        <dbReference type="EC" id="3.1.26.3"/>
    </reaction>
</comment>
<evidence type="ECO:0000256" key="7">
    <source>
        <dbReference type="ARBA" id="ARBA00022801"/>
    </source>
</evidence>
<gene>
    <name evidence="9 12" type="primary">rnc</name>
    <name evidence="12" type="ORF">PFCIRM138_01250</name>
</gene>
<comment type="similarity">
    <text evidence="2">Belongs to the ribonuclease III family.</text>
</comment>
<keyword evidence="9" id="KW-0963">Cytoplasm</keyword>
<evidence type="ECO:0000256" key="1">
    <source>
        <dbReference type="ARBA" id="ARBA00000109"/>
    </source>
</evidence>
<comment type="subunit">
    <text evidence="9">Homodimer.</text>
</comment>
<dbReference type="GO" id="GO:0006397">
    <property type="term" value="P:mRNA processing"/>
    <property type="evidence" value="ECO:0007669"/>
    <property type="project" value="UniProtKB-UniRule"/>
</dbReference>
<evidence type="ECO:0000256" key="5">
    <source>
        <dbReference type="ARBA" id="ARBA00022722"/>
    </source>
</evidence>
<dbReference type="GO" id="GO:0046872">
    <property type="term" value="F:metal ion binding"/>
    <property type="evidence" value="ECO:0007669"/>
    <property type="project" value="UniProtKB-KW"/>
</dbReference>
<accession>A0A068VRI2</accession>
<feature type="domain" description="DRBM" evidence="10">
    <location>
        <begin position="163"/>
        <end position="231"/>
    </location>
</feature>
<dbReference type="InterPro" id="IPR036389">
    <property type="entry name" value="RNase_III_sf"/>
</dbReference>
<dbReference type="SMART" id="SM00358">
    <property type="entry name" value="DSRM"/>
    <property type="match status" value="1"/>
</dbReference>
<dbReference type="PANTHER" id="PTHR11207">
    <property type="entry name" value="RIBONUCLEASE III"/>
    <property type="match status" value="1"/>
</dbReference>
<protein>
    <recommendedName>
        <fullName evidence="9">Ribonuclease 3</fullName>
        <ecNumber evidence="9">3.1.26.3</ecNumber>
    </recommendedName>
    <alternativeName>
        <fullName evidence="9">Ribonuclease III</fullName>
        <shortName evidence="9">RNase III</shortName>
    </alternativeName>
</protein>
<evidence type="ECO:0000259" key="11">
    <source>
        <dbReference type="PROSITE" id="PS50142"/>
    </source>
</evidence>
<dbReference type="AlphaFoldDB" id="A0A068VRI2"/>
<comment type="cofactor">
    <cofactor evidence="9">
        <name>Mg(2+)</name>
        <dbReference type="ChEBI" id="CHEBI:18420"/>
    </cofactor>
</comment>
<dbReference type="PROSITE" id="PS50142">
    <property type="entry name" value="RNASE_3_2"/>
    <property type="match status" value="1"/>
</dbReference>
<keyword evidence="6 9" id="KW-0255">Endonuclease</keyword>
<organism evidence="12">
    <name type="scientific">Propionibacterium freudenreichii subsp. freudenreichii</name>
    <dbReference type="NCBI Taxonomy" id="66712"/>
    <lineage>
        <taxon>Bacteria</taxon>
        <taxon>Bacillati</taxon>
        <taxon>Actinomycetota</taxon>
        <taxon>Actinomycetes</taxon>
        <taxon>Propionibacteriales</taxon>
        <taxon>Propionibacteriaceae</taxon>
        <taxon>Propionibacterium</taxon>
    </lineage>
</organism>
<comment type="subcellular location">
    <subcellularLocation>
        <location evidence="9">Cytoplasm</location>
    </subcellularLocation>
</comment>
<dbReference type="HAMAP" id="MF_00104">
    <property type="entry name" value="RNase_III"/>
    <property type="match status" value="1"/>
</dbReference>
<dbReference type="GO" id="GO:0006364">
    <property type="term" value="P:rRNA processing"/>
    <property type="evidence" value="ECO:0007669"/>
    <property type="project" value="UniProtKB-UniRule"/>
</dbReference>
<dbReference type="EC" id="3.1.26.3" evidence="9"/>